<organism evidence="2 3">
    <name type="scientific">Pseudoduganella rivuli</name>
    <dbReference type="NCBI Taxonomy" id="2666085"/>
    <lineage>
        <taxon>Bacteria</taxon>
        <taxon>Pseudomonadati</taxon>
        <taxon>Pseudomonadota</taxon>
        <taxon>Betaproteobacteria</taxon>
        <taxon>Burkholderiales</taxon>
        <taxon>Oxalobacteraceae</taxon>
        <taxon>Telluria group</taxon>
        <taxon>Pseudoduganella</taxon>
    </lineage>
</organism>
<evidence type="ECO:0000256" key="1">
    <source>
        <dbReference type="SAM" id="SignalP"/>
    </source>
</evidence>
<sequence length="199" mass="20023">MKAIPVRTAAALALLLALGACGGKASFDLSGVLVDTLGAPKPLANAGLVLANGDQRLSVPVGATTFKFANAISYGTEYAMTVSAQPRHMTCAFAGGASGTAGRTATISATLLCTQNAWTVGGIVTGLGSDTLELVNGTDKLTVTQAKTDFTMPTAVPDGTVYGITVLKQPAGQTCTVANGTDVMGEAPRNNIVVTCTNN</sequence>
<dbReference type="AlphaFoldDB" id="A0A7X2ISY1"/>
<feature type="chain" id="PRO_5031415881" evidence="1">
    <location>
        <begin position="26"/>
        <end position="199"/>
    </location>
</feature>
<dbReference type="Proteomes" id="UP000446768">
    <property type="component" value="Unassembled WGS sequence"/>
</dbReference>
<accession>A0A7X2ISY1</accession>
<dbReference type="RefSeq" id="WP_154379979.1">
    <property type="nucleotide sequence ID" value="NZ_WKJJ01000020.1"/>
</dbReference>
<feature type="signal peptide" evidence="1">
    <location>
        <begin position="1"/>
        <end position="25"/>
    </location>
</feature>
<gene>
    <name evidence="2" type="ORF">GJ700_27340</name>
</gene>
<reference evidence="2 3" key="1">
    <citation type="submission" date="2019-11" db="EMBL/GenBank/DDBJ databases">
        <title>Novel species isolated from a subtropical stream in China.</title>
        <authorList>
            <person name="Lu H."/>
        </authorList>
    </citation>
    <scope>NUCLEOTIDE SEQUENCE [LARGE SCALE GENOMIC DNA]</scope>
    <source>
        <strain evidence="2 3">FT92W</strain>
    </source>
</reference>
<evidence type="ECO:0000313" key="3">
    <source>
        <dbReference type="Proteomes" id="UP000446768"/>
    </source>
</evidence>
<comment type="caution">
    <text evidence="2">The sequence shown here is derived from an EMBL/GenBank/DDBJ whole genome shotgun (WGS) entry which is preliminary data.</text>
</comment>
<keyword evidence="3" id="KW-1185">Reference proteome</keyword>
<proteinExistence type="predicted"/>
<dbReference type="PROSITE" id="PS51257">
    <property type="entry name" value="PROKAR_LIPOPROTEIN"/>
    <property type="match status" value="1"/>
</dbReference>
<evidence type="ECO:0000313" key="2">
    <source>
        <dbReference type="EMBL" id="MRV75439.1"/>
    </source>
</evidence>
<keyword evidence="1" id="KW-0732">Signal</keyword>
<dbReference type="EMBL" id="WKJJ01000020">
    <property type="protein sequence ID" value="MRV75439.1"/>
    <property type="molecule type" value="Genomic_DNA"/>
</dbReference>
<protein>
    <submittedName>
        <fullName evidence="2">Uncharacterized protein</fullName>
    </submittedName>
</protein>
<name>A0A7X2ISY1_9BURK</name>